<name>A0AAW8SXE0_9ENTE</name>
<reference evidence="2" key="1">
    <citation type="submission" date="2023-03" db="EMBL/GenBank/DDBJ databases">
        <authorList>
            <person name="Shen W."/>
            <person name="Cai J."/>
        </authorList>
    </citation>
    <scope>NUCLEOTIDE SEQUENCE</scope>
    <source>
        <strain evidence="2">B646-2</strain>
    </source>
</reference>
<dbReference type="EMBL" id="JARPXM010000002">
    <property type="protein sequence ID" value="MDT2537239.1"/>
    <property type="molecule type" value="Genomic_DNA"/>
</dbReference>
<accession>A0AAW8SXE0</accession>
<organism evidence="2 3">
    <name type="scientific">Enterococcus raffinosus</name>
    <dbReference type="NCBI Taxonomy" id="71452"/>
    <lineage>
        <taxon>Bacteria</taxon>
        <taxon>Bacillati</taxon>
        <taxon>Bacillota</taxon>
        <taxon>Bacilli</taxon>
        <taxon>Lactobacillales</taxon>
        <taxon>Enterococcaceae</taxon>
        <taxon>Enterococcus</taxon>
    </lineage>
</organism>
<keyword evidence="1" id="KW-1133">Transmembrane helix</keyword>
<dbReference type="AlphaFoldDB" id="A0AAW8SXE0"/>
<proteinExistence type="predicted"/>
<dbReference type="Pfam" id="PF16305">
    <property type="entry name" value="DUF4947"/>
    <property type="match status" value="1"/>
</dbReference>
<feature type="transmembrane region" description="Helical" evidence="1">
    <location>
        <begin position="49"/>
        <end position="70"/>
    </location>
</feature>
<evidence type="ECO:0000313" key="2">
    <source>
        <dbReference type="EMBL" id="MDT2537239.1"/>
    </source>
</evidence>
<keyword evidence="1" id="KW-0812">Transmembrane</keyword>
<comment type="caution">
    <text evidence="2">The sequence shown here is derived from an EMBL/GenBank/DDBJ whole genome shotgun (WGS) entry which is preliminary data.</text>
</comment>
<sequence>MKGLVCNYCGGNHFNKTAEGYECDYCHAVYEFEEKPKKMSSLPQKRMPITRITLLIMLGLLLVSGFFLVITKEQTPTKTASYPNPAAIDKPGKETYTASQLKNPERNVRIAELSLNQAELKLASASVKEYGGDKTADFEERLKKAQAEHESLKNKRLKTAPKEDMIIENPDSEFAVTTYYREAGFLAAYGPNFDQYSSSDIIRIWGQPDDILTNSEKIQKNLTLEFDDQNNPVSYEAKVLREQWQQGKLTWREVRAFIAFVQDNSYAGYTKQFVYEKQGKPNVYFTDDQVGYVTPIVRYVSFTRLPEKYPRAGLGKYPDDFPENYGSDGLYHEK</sequence>
<dbReference type="InterPro" id="IPR032542">
    <property type="entry name" value="DUF4947"/>
</dbReference>
<dbReference type="RefSeq" id="WP_028020377.1">
    <property type="nucleotide sequence ID" value="NZ_BAAAXM010000057.1"/>
</dbReference>
<gene>
    <name evidence="2" type="ORF">P7D78_03800</name>
</gene>
<keyword evidence="1" id="KW-0472">Membrane</keyword>
<protein>
    <submittedName>
        <fullName evidence="2">DUF4947 domain-containing protein</fullName>
    </submittedName>
</protein>
<evidence type="ECO:0000313" key="3">
    <source>
        <dbReference type="Proteomes" id="UP001249240"/>
    </source>
</evidence>
<dbReference type="Proteomes" id="UP001249240">
    <property type="component" value="Unassembled WGS sequence"/>
</dbReference>
<evidence type="ECO:0000256" key="1">
    <source>
        <dbReference type="SAM" id="Phobius"/>
    </source>
</evidence>